<keyword evidence="3 6" id="KW-0812">Transmembrane</keyword>
<dbReference type="GO" id="GO:0015093">
    <property type="term" value="F:ferrous iron transmembrane transporter activity"/>
    <property type="evidence" value="ECO:0007669"/>
    <property type="project" value="TreeGrafter"/>
</dbReference>
<evidence type="ECO:0000256" key="4">
    <source>
        <dbReference type="ARBA" id="ARBA00022989"/>
    </source>
</evidence>
<dbReference type="OrthoDB" id="8215804at2"/>
<feature type="signal peptide" evidence="7">
    <location>
        <begin position="1"/>
        <end position="29"/>
    </location>
</feature>
<dbReference type="EMBL" id="QVTD01000018">
    <property type="protein sequence ID" value="RFU61053.1"/>
    <property type="molecule type" value="Genomic_DNA"/>
</dbReference>
<keyword evidence="4 6" id="KW-1133">Transmembrane helix</keyword>
<dbReference type="PANTHER" id="PTHR31632:SF2">
    <property type="entry name" value="PLASMA MEMBRANE IRON PERMEASE"/>
    <property type="match status" value="1"/>
</dbReference>
<feature type="transmembrane region" description="Helical" evidence="6">
    <location>
        <begin position="501"/>
        <end position="522"/>
    </location>
</feature>
<comment type="caution">
    <text evidence="8">The sequence shown here is derived from an EMBL/GenBank/DDBJ whole genome shotgun (WGS) entry which is preliminary data.</text>
</comment>
<protein>
    <submittedName>
        <fullName evidence="8">FTR1 family iron permease</fullName>
    </submittedName>
</protein>
<feature type="transmembrane region" description="Helical" evidence="6">
    <location>
        <begin position="475"/>
        <end position="495"/>
    </location>
</feature>
<evidence type="ECO:0000256" key="1">
    <source>
        <dbReference type="ARBA" id="ARBA00004141"/>
    </source>
</evidence>
<evidence type="ECO:0000256" key="7">
    <source>
        <dbReference type="SAM" id="SignalP"/>
    </source>
</evidence>
<dbReference type="AlphaFoldDB" id="A0A372L794"/>
<feature type="transmembrane region" description="Helical" evidence="6">
    <location>
        <begin position="558"/>
        <end position="575"/>
    </location>
</feature>
<dbReference type="GO" id="GO:0033573">
    <property type="term" value="C:high-affinity iron permease complex"/>
    <property type="evidence" value="ECO:0007669"/>
    <property type="project" value="InterPro"/>
</dbReference>
<sequence length="588" mass="65586">MLAIKRNYFGVWMLALLLVFSFYFPHAQAAENHDELFVYIGDSLMKAKKGDLEAVSKNMQSFETEWNSVKESDSKQAAFVDERVKALKEALHDGKAEPKKVNALLSALSSSVVQYDQEQNPADKKKDKARVKALVPLLDEMEMTISDEEFSKAKSEYATLLNSWTGVEKIVREESVVSYGEIEKYMAFIRIGITQEPADKEKALTNLTNLKNSINDFLTGKVKKGEKSSYTLTDVTQLLTESADGIKDNDLNLAKSSLNKILNIWPMVEGDVQTRDSILYSDMETKIPAAISLLESKKTDTDKAGNIVKDLNRRLLPLTEKTSYSIWDAALILLREGLEALLIVATLLSFLKKVNHGDKQKWIWFGVGAGLLLSTILAVIINIVFSKITAASSREYIEGITGIAAVLMMITVGAWLHNKSAIGNWNQYINRQMGQAIAKGSLVSFAFISFLSIFREGAETIIFYAGMAPYMSMNQLLIGVAVAFVILVIVGYVIIKYSVKLPISLFFLIATLLIYALSFKILGISLHSLQVSQVIATHTIHSIPFIEWIGLYPTWETIVPQVVLLLIIIATTYWIKINNQSRIKGVPQ</sequence>
<evidence type="ECO:0000256" key="6">
    <source>
        <dbReference type="SAM" id="Phobius"/>
    </source>
</evidence>
<dbReference type="RefSeq" id="WP_117324234.1">
    <property type="nucleotide sequence ID" value="NZ_QVTD01000018.1"/>
</dbReference>
<evidence type="ECO:0000313" key="9">
    <source>
        <dbReference type="Proteomes" id="UP000262939"/>
    </source>
</evidence>
<evidence type="ECO:0000313" key="8">
    <source>
        <dbReference type="EMBL" id="RFU61053.1"/>
    </source>
</evidence>
<reference evidence="8 9" key="1">
    <citation type="submission" date="2018-08" db="EMBL/GenBank/DDBJ databases">
        <title>Bacillus chawlae sp. nov., Bacillus glennii sp. nov., and Bacillus saganii sp. nov. Isolated from the Vehicle Assembly Building at Kennedy Space Center where the Viking Spacecraft were Assembled.</title>
        <authorList>
            <person name="Seuylemezian A."/>
            <person name="Vaishampayan P."/>
        </authorList>
    </citation>
    <scope>NUCLEOTIDE SEQUENCE [LARGE SCALE GENOMIC DNA]</scope>
    <source>
        <strain evidence="8 9">V44-8</strain>
    </source>
</reference>
<dbReference type="PANTHER" id="PTHR31632">
    <property type="entry name" value="IRON TRANSPORTER FTH1"/>
    <property type="match status" value="1"/>
</dbReference>
<dbReference type="Pfam" id="PF03239">
    <property type="entry name" value="FTR1"/>
    <property type="match status" value="1"/>
</dbReference>
<evidence type="ECO:0000256" key="2">
    <source>
        <dbReference type="ARBA" id="ARBA00008333"/>
    </source>
</evidence>
<feature type="chain" id="PRO_5016876971" evidence="7">
    <location>
        <begin position="30"/>
        <end position="588"/>
    </location>
</feature>
<name>A0A372L794_9BACI</name>
<feature type="transmembrane region" description="Helical" evidence="6">
    <location>
        <begin position="396"/>
        <end position="416"/>
    </location>
</feature>
<comment type="subcellular location">
    <subcellularLocation>
        <location evidence="1">Membrane</location>
        <topology evidence="1">Multi-pass membrane protein</topology>
    </subcellularLocation>
</comment>
<dbReference type="InterPro" id="IPR004923">
    <property type="entry name" value="FTR1/Fip1/EfeU"/>
</dbReference>
<comment type="similarity">
    <text evidence="2">Belongs to the oxidase-dependent Fe transporter (OFeT) (TC 9.A.10.1) family.</text>
</comment>
<keyword evidence="9" id="KW-1185">Reference proteome</keyword>
<keyword evidence="5 6" id="KW-0472">Membrane</keyword>
<keyword evidence="7" id="KW-0732">Signal</keyword>
<evidence type="ECO:0000256" key="3">
    <source>
        <dbReference type="ARBA" id="ARBA00022692"/>
    </source>
</evidence>
<organism evidence="8 9">
    <name type="scientific">Peribacillus glennii</name>
    <dbReference type="NCBI Taxonomy" id="2303991"/>
    <lineage>
        <taxon>Bacteria</taxon>
        <taxon>Bacillati</taxon>
        <taxon>Bacillota</taxon>
        <taxon>Bacilli</taxon>
        <taxon>Bacillales</taxon>
        <taxon>Bacillaceae</taxon>
        <taxon>Peribacillus</taxon>
    </lineage>
</organism>
<dbReference type="Proteomes" id="UP000262939">
    <property type="component" value="Unassembled WGS sequence"/>
</dbReference>
<evidence type="ECO:0000256" key="5">
    <source>
        <dbReference type="ARBA" id="ARBA00023136"/>
    </source>
</evidence>
<accession>A0A372L794</accession>
<feature type="transmembrane region" description="Helical" evidence="6">
    <location>
        <begin position="362"/>
        <end position="384"/>
    </location>
</feature>
<gene>
    <name evidence="8" type="ORF">D0466_19745</name>
</gene>
<proteinExistence type="inferred from homology"/>
<feature type="transmembrane region" description="Helical" evidence="6">
    <location>
        <begin position="436"/>
        <end position="454"/>
    </location>
</feature>